<dbReference type="GeneID" id="95570076"/>
<accession>E8M921</accession>
<dbReference type="InterPro" id="IPR013783">
    <property type="entry name" value="Ig-like_fold"/>
</dbReference>
<dbReference type="NCBIfam" id="TIGR01965">
    <property type="entry name" value="VCBS_repeat"/>
    <property type="match status" value="4"/>
</dbReference>
<evidence type="ECO:0000259" key="2">
    <source>
        <dbReference type="Pfam" id="PF17803"/>
    </source>
</evidence>
<dbReference type="AlphaFoldDB" id="E8M921"/>
<dbReference type="Gene3D" id="2.60.40.10">
    <property type="entry name" value="Immunoglobulins"/>
    <property type="match status" value="3"/>
</dbReference>
<proteinExistence type="predicted"/>
<dbReference type="RefSeq" id="WP_008078364.1">
    <property type="nucleotide sequence ID" value="NZ_AEVT01000083.1"/>
</dbReference>
<evidence type="ECO:0000313" key="3">
    <source>
        <dbReference type="EMBL" id="EGA69377.1"/>
    </source>
</evidence>
<feature type="region of interest" description="Disordered" evidence="1">
    <location>
        <begin position="64"/>
        <end position="111"/>
    </location>
</feature>
<dbReference type="EMBL" id="AEVT01000083">
    <property type="protein sequence ID" value="EGA69377.1"/>
    <property type="molecule type" value="Genomic_DNA"/>
</dbReference>
<organism evidence="3 4">
    <name type="scientific">Vibrio sinaloensis DSM 21326</name>
    <dbReference type="NCBI Taxonomy" id="945550"/>
    <lineage>
        <taxon>Bacteria</taxon>
        <taxon>Pseudomonadati</taxon>
        <taxon>Pseudomonadota</taxon>
        <taxon>Gammaproteobacteria</taxon>
        <taxon>Vibrionales</taxon>
        <taxon>Vibrionaceae</taxon>
        <taxon>Vibrio</taxon>
        <taxon>Vibrio oreintalis group</taxon>
    </lineage>
</organism>
<dbReference type="InterPro" id="IPR010221">
    <property type="entry name" value="VCBS_dom"/>
</dbReference>
<feature type="compositionally biased region" description="Basic and acidic residues" evidence="1">
    <location>
        <begin position="1"/>
        <end position="15"/>
    </location>
</feature>
<reference evidence="3 4" key="1">
    <citation type="journal article" date="2012" name="Int. J. Syst. Evol. Microbiol.">
        <title>Vibrio caribbeanicus sp. nov., isolated from the marine sponge Scleritoderma cyanea.</title>
        <authorList>
            <person name="Hoffmann M."/>
            <person name="Monday S.R."/>
            <person name="Allard M.W."/>
            <person name="Strain E.A."/>
            <person name="Whittaker P."/>
            <person name="Naum M."/>
            <person name="McCarthy P.J."/>
            <person name="Lopez J.V."/>
            <person name="Fischer M."/>
            <person name="Brown E.W."/>
        </authorList>
    </citation>
    <scope>NUCLEOTIDE SEQUENCE [LARGE SCALE GENOMIC DNA]</scope>
    <source>
        <strain evidence="4">DSMZ 21326</strain>
    </source>
</reference>
<dbReference type="InterPro" id="IPR040853">
    <property type="entry name" value="RapA2_cadherin-like"/>
</dbReference>
<evidence type="ECO:0000256" key="1">
    <source>
        <dbReference type="SAM" id="MobiDB-lite"/>
    </source>
</evidence>
<name>E8M921_PHOS4</name>
<feature type="region of interest" description="Disordered" evidence="1">
    <location>
        <begin position="1"/>
        <end position="30"/>
    </location>
</feature>
<feature type="compositionally biased region" description="Polar residues" evidence="1">
    <location>
        <begin position="72"/>
        <end position="86"/>
    </location>
</feature>
<dbReference type="Pfam" id="PF17803">
    <property type="entry name" value="Cadherin_4"/>
    <property type="match status" value="1"/>
</dbReference>
<comment type="caution">
    <text evidence="3">The sequence shown here is derived from an EMBL/GenBank/DDBJ whole genome shotgun (WGS) entry which is preliminary data.</text>
</comment>
<feature type="domain" description="RapA2 cadherin-like" evidence="2">
    <location>
        <begin position="438"/>
        <end position="506"/>
    </location>
</feature>
<feature type="compositionally biased region" description="Polar residues" evidence="1">
    <location>
        <begin position="93"/>
        <end position="111"/>
    </location>
</feature>
<evidence type="ECO:0000313" key="4">
    <source>
        <dbReference type="Proteomes" id="UP000006228"/>
    </source>
</evidence>
<dbReference type="Proteomes" id="UP000006228">
    <property type="component" value="Unassembled WGS sequence"/>
</dbReference>
<dbReference type="eggNOG" id="COG2911">
    <property type="taxonomic scope" value="Bacteria"/>
</dbReference>
<gene>
    <name evidence="3" type="ORF">VISI1226_09364</name>
</gene>
<sequence length="520" mass="55745">MEKKIAEKKANDRKKAPTNQTNKEQVNSKKKRVKLFSSLKIQIPLPSSLMLILPSLNVKASQVPADLESDTETQVNEASNLQNNMEESILPTEASSASKNTQLSSASATTLEDASMHIENTPLPPSHHLASHSHPVIHRIPLSSTSPLNNIVSNNQTTKTPPTTTTPKLPQRVSYVEETIQGAYGQLHVDKNGSYQFTLDPKSQAYILLQKQEPGTDTFTIHLTDGTKLIIQVPVVGKQDSPVITGTLSGHVIEDHNVDNHGFLKTSGKVDVLDPDHGESVLVPETIHGQFGSLSINAQGHWQYIVDNSQSAVQALTNGTSLAESFIIHTVDGTPQVLKMSIGGENDNALVSGADTGDIYEDLSPRVTGSLSIHDTDTGEAHFSNTDLLGSLGTLHLTESGSWTYVLDNANPTVQALANGEATTDTITVHSADGTPHQITITVHGTNDTATVSNATVAFNETDKVVTTSGTLTSTDIDNPDNTFTPDSITGTHGRLTIDANGHWVFTANSEFNQLNVGDK</sequence>
<feature type="non-terminal residue" evidence="3">
    <location>
        <position position="520"/>
    </location>
</feature>
<protein>
    <recommendedName>
        <fullName evidence="2">RapA2 cadherin-like domain-containing protein</fullName>
    </recommendedName>
</protein>